<evidence type="ECO:0000313" key="1">
    <source>
        <dbReference type="EMBL" id="KAG5522411.1"/>
    </source>
</evidence>
<keyword evidence="2" id="KW-1185">Reference proteome</keyword>
<comment type="caution">
    <text evidence="1">The sequence shown here is derived from an EMBL/GenBank/DDBJ whole genome shotgun (WGS) entry which is preliminary data.</text>
</comment>
<accession>A0AAV6I1R2</accession>
<dbReference type="InterPro" id="IPR046341">
    <property type="entry name" value="SET_dom_sf"/>
</dbReference>
<dbReference type="SUPFAM" id="SSF82199">
    <property type="entry name" value="SET domain"/>
    <property type="match status" value="1"/>
</dbReference>
<dbReference type="Gene3D" id="3.90.1410.10">
    <property type="entry name" value="set domain protein methyltransferase, domain 1"/>
    <property type="match status" value="1"/>
</dbReference>
<organism evidence="1 2">
    <name type="scientific">Rhododendron griersonianum</name>
    <dbReference type="NCBI Taxonomy" id="479676"/>
    <lineage>
        <taxon>Eukaryota</taxon>
        <taxon>Viridiplantae</taxon>
        <taxon>Streptophyta</taxon>
        <taxon>Embryophyta</taxon>
        <taxon>Tracheophyta</taxon>
        <taxon>Spermatophyta</taxon>
        <taxon>Magnoliopsida</taxon>
        <taxon>eudicotyledons</taxon>
        <taxon>Gunneridae</taxon>
        <taxon>Pentapetalae</taxon>
        <taxon>asterids</taxon>
        <taxon>Ericales</taxon>
        <taxon>Ericaceae</taxon>
        <taxon>Ericoideae</taxon>
        <taxon>Rhodoreae</taxon>
        <taxon>Rhododendron</taxon>
    </lineage>
</organism>
<protein>
    <submittedName>
        <fullName evidence="1">Uncharacterized protein</fullName>
    </submittedName>
</protein>
<dbReference type="Proteomes" id="UP000823749">
    <property type="component" value="Chromosome 12"/>
</dbReference>
<proteinExistence type="predicted"/>
<sequence>MPPAFQTFWKWVSGEGLTSTKKCPVKPAIVSEGLGLVTQRDIGRNEVVLEVPKKFWINPDTVSASEVGSVCGGLKPWISVALFLIREKKLR</sequence>
<reference evidence="1" key="1">
    <citation type="submission" date="2020-08" db="EMBL/GenBank/DDBJ databases">
        <title>Plant Genome Project.</title>
        <authorList>
            <person name="Zhang R.-G."/>
        </authorList>
    </citation>
    <scope>NUCLEOTIDE SEQUENCE</scope>
    <source>
        <strain evidence="1">WSP0</strain>
        <tissue evidence="1">Leaf</tissue>
    </source>
</reference>
<evidence type="ECO:0000313" key="2">
    <source>
        <dbReference type="Proteomes" id="UP000823749"/>
    </source>
</evidence>
<dbReference type="EMBL" id="JACTNZ010000012">
    <property type="protein sequence ID" value="KAG5522411.1"/>
    <property type="molecule type" value="Genomic_DNA"/>
</dbReference>
<name>A0AAV6I1R2_9ERIC</name>
<dbReference type="AlphaFoldDB" id="A0AAV6I1R2"/>
<gene>
    <name evidence="1" type="ORF">RHGRI_034555</name>
</gene>